<gene>
    <name evidence="2" type="ORF">HG15A2_11270</name>
</gene>
<proteinExistence type="predicted"/>
<dbReference type="AlphaFoldDB" id="A0A517MSM7"/>
<accession>A0A517MSM7</accession>
<keyword evidence="3" id="KW-1185">Reference proteome</keyword>
<dbReference type="OrthoDB" id="292895at2"/>
<sequence>MGIAVKCPHGHSFKVKDKYAGKKGLCPYCKGQVFVRVPAAREDHGLEDAVKKAVSSSESVLDSSPAMGDSSIFDDAPKLSSGSSSGSGLSGSLVGSSAVRHNIKCTCGESVPMWFAKCPKCGVFLERL</sequence>
<evidence type="ECO:0000256" key="1">
    <source>
        <dbReference type="SAM" id="MobiDB-lite"/>
    </source>
</evidence>
<evidence type="ECO:0000313" key="3">
    <source>
        <dbReference type="Proteomes" id="UP000319852"/>
    </source>
</evidence>
<feature type="region of interest" description="Disordered" evidence="1">
    <location>
        <begin position="55"/>
        <end position="92"/>
    </location>
</feature>
<dbReference type="RefSeq" id="WP_145058571.1">
    <property type="nucleotide sequence ID" value="NZ_CP036263.1"/>
</dbReference>
<name>A0A517MSM7_9BACT</name>
<dbReference type="KEGG" id="amob:HG15A2_11270"/>
<dbReference type="EMBL" id="CP036263">
    <property type="protein sequence ID" value="QDS97859.1"/>
    <property type="molecule type" value="Genomic_DNA"/>
</dbReference>
<feature type="compositionally biased region" description="Low complexity" evidence="1">
    <location>
        <begin position="79"/>
        <end position="92"/>
    </location>
</feature>
<feature type="compositionally biased region" description="Low complexity" evidence="1">
    <location>
        <begin position="55"/>
        <end position="64"/>
    </location>
</feature>
<protein>
    <submittedName>
        <fullName evidence="2">Uncharacterized protein</fullName>
    </submittedName>
</protein>
<reference evidence="2 3" key="1">
    <citation type="submission" date="2019-02" db="EMBL/GenBank/DDBJ databases">
        <title>Deep-cultivation of Planctomycetes and their phenomic and genomic characterization uncovers novel biology.</title>
        <authorList>
            <person name="Wiegand S."/>
            <person name="Jogler M."/>
            <person name="Boedeker C."/>
            <person name="Pinto D."/>
            <person name="Vollmers J."/>
            <person name="Rivas-Marin E."/>
            <person name="Kohn T."/>
            <person name="Peeters S.H."/>
            <person name="Heuer A."/>
            <person name="Rast P."/>
            <person name="Oberbeckmann S."/>
            <person name="Bunk B."/>
            <person name="Jeske O."/>
            <person name="Meyerdierks A."/>
            <person name="Storesund J.E."/>
            <person name="Kallscheuer N."/>
            <person name="Luecker S."/>
            <person name="Lage O.M."/>
            <person name="Pohl T."/>
            <person name="Merkel B.J."/>
            <person name="Hornburger P."/>
            <person name="Mueller R.-W."/>
            <person name="Bruemmer F."/>
            <person name="Labrenz M."/>
            <person name="Spormann A.M."/>
            <person name="Op den Camp H."/>
            <person name="Overmann J."/>
            <person name="Amann R."/>
            <person name="Jetten M.S.M."/>
            <person name="Mascher T."/>
            <person name="Medema M.H."/>
            <person name="Devos D.P."/>
            <person name="Kaster A.-K."/>
            <person name="Ovreas L."/>
            <person name="Rohde M."/>
            <person name="Galperin M.Y."/>
            <person name="Jogler C."/>
        </authorList>
    </citation>
    <scope>NUCLEOTIDE SEQUENCE [LARGE SCALE GENOMIC DNA]</scope>
    <source>
        <strain evidence="2 3">HG15A2</strain>
    </source>
</reference>
<organism evidence="2 3">
    <name type="scientific">Adhaeretor mobilis</name>
    <dbReference type="NCBI Taxonomy" id="1930276"/>
    <lineage>
        <taxon>Bacteria</taxon>
        <taxon>Pseudomonadati</taxon>
        <taxon>Planctomycetota</taxon>
        <taxon>Planctomycetia</taxon>
        <taxon>Pirellulales</taxon>
        <taxon>Lacipirellulaceae</taxon>
        <taxon>Adhaeretor</taxon>
    </lineage>
</organism>
<dbReference type="Proteomes" id="UP000319852">
    <property type="component" value="Chromosome"/>
</dbReference>
<evidence type="ECO:0000313" key="2">
    <source>
        <dbReference type="EMBL" id="QDS97859.1"/>
    </source>
</evidence>